<keyword evidence="1" id="KW-0812">Transmembrane</keyword>
<feature type="transmembrane region" description="Helical" evidence="1">
    <location>
        <begin position="430"/>
        <end position="454"/>
    </location>
</feature>
<feature type="transmembrane region" description="Helical" evidence="1">
    <location>
        <begin position="508"/>
        <end position="533"/>
    </location>
</feature>
<evidence type="ECO:0000313" key="2">
    <source>
        <dbReference type="EMBL" id="KAA9395665.1"/>
    </source>
</evidence>
<proteinExistence type="predicted"/>
<feature type="transmembrane region" description="Helical" evidence="1">
    <location>
        <begin position="161"/>
        <end position="180"/>
    </location>
</feature>
<dbReference type="AlphaFoldDB" id="A0A5J5L390"/>
<feature type="transmembrane region" description="Helical" evidence="1">
    <location>
        <begin position="400"/>
        <end position="424"/>
    </location>
</feature>
<evidence type="ECO:0000256" key="1">
    <source>
        <dbReference type="SAM" id="Phobius"/>
    </source>
</evidence>
<feature type="transmembrane region" description="Helical" evidence="1">
    <location>
        <begin position="89"/>
        <end position="108"/>
    </location>
</feature>
<reference evidence="2 3" key="1">
    <citation type="submission" date="2019-05" db="EMBL/GenBank/DDBJ databases">
        <title>Kocuria coralli sp. nov., a novel actinobacterium isolated from coral reef seawater.</title>
        <authorList>
            <person name="Li J."/>
        </authorList>
    </citation>
    <scope>NUCLEOTIDE SEQUENCE [LARGE SCALE GENOMIC DNA]</scope>
    <source>
        <strain evidence="2 3">SCSIO 13007</strain>
    </source>
</reference>
<comment type="caution">
    <text evidence="2">The sequence shown here is derived from an EMBL/GenBank/DDBJ whole genome shotgun (WGS) entry which is preliminary data.</text>
</comment>
<feature type="transmembrane region" description="Helical" evidence="1">
    <location>
        <begin position="358"/>
        <end position="380"/>
    </location>
</feature>
<organism evidence="2 3">
    <name type="scientific">Kocuria coralli</name>
    <dbReference type="NCBI Taxonomy" id="1461025"/>
    <lineage>
        <taxon>Bacteria</taxon>
        <taxon>Bacillati</taxon>
        <taxon>Actinomycetota</taxon>
        <taxon>Actinomycetes</taxon>
        <taxon>Micrococcales</taxon>
        <taxon>Micrococcaceae</taxon>
        <taxon>Kocuria</taxon>
    </lineage>
</organism>
<dbReference type="OrthoDB" id="3261041at2"/>
<keyword evidence="1" id="KW-1133">Transmembrane helix</keyword>
<name>A0A5J5L390_9MICC</name>
<feature type="transmembrane region" description="Helical" evidence="1">
    <location>
        <begin position="129"/>
        <end position="155"/>
    </location>
</feature>
<sequence length="553" mass="57114">MAEPALIPDLARGPASRHGADPSPGVWRTGRLMTGLKARLTVATLTRSPGMIVGTILGGLWGLGVLFMIGTGLFAAAGALPPEGTRATAVLVGAAATVAWWVAAIASGRADATLHASQFALFPLPRKGIALGQVLGALVGIAGPFTLVGLLLYTAVWRLDATAWVTAVVLLPAGWLLMVVGNRCFTALAERLAAKRRVGEILTLLLLVLLMLTGPILTGLFTGVESLGARIYTVTDVVAWTPVGALWAVPADVAAGAWLPALARTGIAAVTLAALLWLWRGALGKSLENATGAVVSGGGRSQVKGAGLFDRLPARPWAAVAARCLTYWVKDPRYSGSLVVVPVMFVLFWFMSGGGGGLWFFAGPLVGLLMAYTISGDVAYDHKGFALHILTGVPGWADRLGRVVGMLLPGIPLTALGVLLAAGFSDAWELLPAMIGVSALALLGGAGLSSVMSARYTYPVPLPGQSPFKTPQGFTVLNVLIQFVALTLMGVLTLPALIPFVIQLVTGSAAAGVISLLVGVIAGPLLCAGGIWLGGRWIEARAPELLNTVSAYR</sequence>
<feature type="transmembrane region" description="Helical" evidence="1">
    <location>
        <begin position="201"/>
        <end position="221"/>
    </location>
</feature>
<keyword evidence="3" id="KW-1185">Reference proteome</keyword>
<protein>
    <recommendedName>
        <fullName evidence="4">Transporter</fullName>
    </recommendedName>
</protein>
<feature type="transmembrane region" description="Helical" evidence="1">
    <location>
        <begin position="52"/>
        <end position="77"/>
    </location>
</feature>
<feature type="transmembrane region" description="Helical" evidence="1">
    <location>
        <begin position="257"/>
        <end position="279"/>
    </location>
</feature>
<evidence type="ECO:0000313" key="3">
    <source>
        <dbReference type="Proteomes" id="UP000325957"/>
    </source>
</evidence>
<feature type="transmembrane region" description="Helical" evidence="1">
    <location>
        <begin position="475"/>
        <end position="502"/>
    </location>
</feature>
<dbReference type="Proteomes" id="UP000325957">
    <property type="component" value="Unassembled WGS sequence"/>
</dbReference>
<dbReference type="RefSeq" id="WP_158032471.1">
    <property type="nucleotide sequence ID" value="NZ_ML708610.1"/>
</dbReference>
<accession>A0A5J5L390</accession>
<keyword evidence="1" id="KW-0472">Membrane</keyword>
<feature type="transmembrane region" description="Helical" evidence="1">
    <location>
        <begin position="334"/>
        <end position="352"/>
    </location>
</feature>
<gene>
    <name evidence="2" type="ORF">FCK90_01210</name>
</gene>
<dbReference type="EMBL" id="SZWF01000001">
    <property type="protein sequence ID" value="KAA9395665.1"/>
    <property type="molecule type" value="Genomic_DNA"/>
</dbReference>
<evidence type="ECO:0008006" key="4">
    <source>
        <dbReference type="Google" id="ProtNLM"/>
    </source>
</evidence>